<feature type="transmembrane region" description="Helical" evidence="7">
    <location>
        <begin position="180"/>
        <end position="205"/>
    </location>
</feature>
<feature type="transmembrane region" description="Helical" evidence="7">
    <location>
        <begin position="281"/>
        <end position="305"/>
    </location>
</feature>
<dbReference type="FunFam" id="1.20.1250.20:FF:000082">
    <property type="entry name" value="MFS multidrug transporter, putative"/>
    <property type="match status" value="1"/>
</dbReference>
<organism evidence="9 10">
    <name type="scientific">Byssothecium circinans</name>
    <dbReference type="NCBI Taxonomy" id="147558"/>
    <lineage>
        <taxon>Eukaryota</taxon>
        <taxon>Fungi</taxon>
        <taxon>Dikarya</taxon>
        <taxon>Ascomycota</taxon>
        <taxon>Pezizomycotina</taxon>
        <taxon>Dothideomycetes</taxon>
        <taxon>Pleosporomycetidae</taxon>
        <taxon>Pleosporales</taxon>
        <taxon>Massarineae</taxon>
        <taxon>Massarinaceae</taxon>
        <taxon>Byssothecium</taxon>
    </lineage>
</organism>
<evidence type="ECO:0000259" key="8">
    <source>
        <dbReference type="PROSITE" id="PS50850"/>
    </source>
</evidence>
<proteinExistence type="inferred from homology"/>
<feature type="transmembrane region" description="Helical" evidence="7">
    <location>
        <begin position="384"/>
        <end position="411"/>
    </location>
</feature>
<dbReference type="InterPro" id="IPR011701">
    <property type="entry name" value="MFS"/>
</dbReference>
<name>A0A6A5TXA0_9PLEO</name>
<evidence type="ECO:0000256" key="4">
    <source>
        <dbReference type="ARBA" id="ARBA00022989"/>
    </source>
</evidence>
<dbReference type="OrthoDB" id="5296287at2759"/>
<keyword evidence="4 7" id="KW-1133">Transmembrane helix</keyword>
<dbReference type="PANTHER" id="PTHR23502:SF68">
    <property type="entry name" value="MULTIDRUG TRANSPORTER, PUTATIVE (AFU_ORTHOLOGUE AFUA_3G01120)-RELATED"/>
    <property type="match status" value="1"/>
</dbReference>
<dbReference type="InterPro" id="IPR036259">
    <property type="entry name" value="MFS_trans_sf"/>
</dbReference>
<comment type="subcellular location">
    <subcellularLocation>
        <location evidence="1">Membrane</location>
        <topology evidence="1">Multi-pass membrane protein</topology>
    </subcellularLocation>
</comment>
<dbReference type="GO" id="GO:0022857">
    <property type="term" value="F:transmembrane transporter activity"/>
    <property type="evidence" value="ECO:0007669"/>
    <property type="project" value="InterPro"/>
</dbReference>
<feature type="region of interest" description="Disordered" evidence="6">
    <location>
        <begin position="1"/>
        <end position="42"/>
    </location>
</feature>
<feature type="transmembrane region" description="Helical" evidence="7">
    <location>
        <begin position="54"/>
        <end position="78"/>
    </location>
</feature>
<reference evidence="9" key="1">
    <citation type="journal article" date="2020" name="Stud. Mycol.">
        <title>101 Dothideomycetes genomes: a test case for predicting lifestyles and emergence of pathogens.</title>
        <authorList>
            <person name="Haridas S."/>
            <person name="Albert R."/>
            <person name="Binder M."/>
            <person name="Bloem J."/>
            <person name="Labutti K."/>
            <person name="Salamov A."/>
            <person name="Andreopoulos B."/>
            <person name="Baker S."/>
            <person name="Barry K."/>
            <person name="Bills G."/>
            <person name="Bluhm B."/>
            <person name="Cannon C."/>
            <person name="Castanera R."/>
            <person name="Culley D."/>
            <person name="Daum C."/>
            <person name="Ezra D."/>
            <person name="Gonzalez J."/>
            <person name="Henrissat B."/>
            <person name="Kuo A."/>
            <person name="Liang C."/>
            <person name="Lipzen A."/>
            <person name="Lutzoni F."/>
            <person name="Magnuson J."/>
            <person name="Mondo S."/>
            <person name="Nolan M."/>
            <person name="Ohm R."/>
            <person name="Pangilinan J."/>
            <person name="Park H.-J."/>
            <person name="Ramirez L."/>
            <person name="Alfaro M."/>
            <person name="Sun H."/>
            <person name="Tritt A."/>
            <person name="Yoshinaga Y."/>
            <person name="Zwiers L.-H."/>
            <person name="Turgeon B."/>
            <person name="Goodwin S."/>
            <person name="Spatafora J."/>
            <person name="Crous P."/>
            <person name="Grigoriev I."/>
        </authorList>
    </citation>
    <scope>NUCLEOTIDE SEQUENCE</scope>
    <source>
        <strain evidence="9">CBS 675.92</strain>
    </source>
</reference>
<keyword evidence="3 7" id="KW-0812">Transmembrane</keyword>
<evidence type="ECO:0000256" key="1">
    <source>
        <dbReference type="ARBA" id="ARBA00004141"/>
    </source>
</evidence>
<evidence type="ECO:0000313" key="9">
    <source>
        <dbReference type="EMBL" id="KAF1957275.1"/>
    </source>
</evidence>
<dbReference type="EMBL" id="ML976989">
    <property type="protein sequence ID" value="KAF1957275.1"/>
    <property type="molecule type" value="Genomic_DNA"/>
</dbReference>
<evidence type="ECO:0000313" key="10">
    <source>
        <dbReference type="Proteomes" id="UP000800035"/>
    </source>
</evidence>
<feature type="transmembrane region" description="Helical" evidence="7">
    <location>
        <begin position="123"/>
        <end position="150"/>
    </location>
</feature>
<sequence length="487" mass="52079">MAHPSAAAADADAEAGPAATETTEKVSEADPNIVNWDGPDDPKNPRNWGQGFKLLNILLIGLSILCTNFATTMFAPAAPQLAKEFNVHSSILTTLTVTIPSLGAATGPLLFAPLSELFGRVRIYVVTSVLFLAFAAGLARSTGIAMFLVFRFLDGVCYTSYLTCGAGTIADLFDHDNRGAASAVFALAPLLGPVLGPVMGGFIAQELDWRWIFYIILMVTGAITAAVILVMRESMESILLERKAKGLRKSTGNPNLRSAVSRDLPAKTIVARALSRPIRMLLFSPIVILLGLYLAFVFGLTFLLLATLSDLFQNTYGFKEGVAGLAFLGLGVGCVIGTIIFAKASNVMAKKNSAPEHRLIMMMLGGPFVPASLFWYGWSAEYHVHWIVPIIGTAFIGIGIVFVTASGQLYMIDTFGSEGSASAMAALTLVRNGSGAFLPLAAPPLYRKLGLGWGNSVLGFISLTFVPLAFLFYRFGGGLRERFPFQI</sequence>
<feature type="transmembrane region" description="Helical" evidence="7">
    <location>
        <begin position="90"/>
        <end position="111"/>
    </location>
</feature>
<evidence type="ECO:0000256" key="3">
    <source>
        <dbReference type="ARBA" id="ARBA00022692"/>
    </source>
</evidence>
<keyword evidence="5 7" id="KW-0472">Membrane</keyword>
<dbReference type="CDD" id="cd17323">
    <property type="entry name" value="MFS_Tpo1_MDR_like"/>
    <property type="match status" value="1"/>
</dbReference>
<feature type="compositionally biased region" description="Low complexity" evidence="6">
    <location>
        <begin position="1"/>
        <end position="21"/>
    </location>
</feature>
<gene>
    <name evidence="9" type="ORF">CC80DRAFT_515540</name>
</gene>
<feature type="transmembrane region" description="Helical" evidence="7">
    <location>
        <begin position="359"/>
        <end position="378"/>
    </location>
</feature>
<dbReference type="GO" id="GO:0016020">
    <property type="term" value="C:membrane"/>
    <property type="evidence" value="ECO:0007669"/>
    <property type="project" value="UniProtKB-SubCell"/>
</dbReference>
<dbReference type="PROSITE" id="PS50850">
    <property type="entry name" value="MFS"/>
    <property type="match status" value="1"/>
</dbReference>
<evidence type="ECO:0000256" key="2">
    <source>
        <dbReference type="ARBA" id="ARBA00008335"/>
    </source>
</evidence>
<evidence type="ECO:0000256" key="5">
    <source>
        <dbReference type="ARBA" id="ARBA00023136"/>
    </source>
</evidence>
<feature type="transmembrane region" description="Helical" evidence="7">
    <location>
        <begin position="453"/>
        <end position="473"/>
    </location>
</feature>
<dbReference type="Gene3D" id="1.20.1250.20">
    <property type="entry name" value="MFS general substrate transporter like domains"/>
    <property type="match status" value="1"/>
</dbReference>
<feature type="transmembrane region" description="Helical" evidence="7">
    <location>
        <begin position="211"/>
        <end position="231"/>
    </location>
</feature>
<dbReference type="Pfam" id="PF07690">
    <property type="entry name" value="MFS_1"/>
    <property type="match status" value="1"/>
</dbReference>
<evidence type="ECO:0000256" key="6">
    <source>
        <dbReference type="SAM" id="MobiDB-lite"/>
    </source>
</evidence>
<dbReference type="PANTHER" id="PTHR23502">
    <property type="entry name" value="MAJOR FACILITATOR SUPERFAMILY"/>
    <property type="match status" value="1"/>
</dbReference>
<feature type="domain" description="Major facilitator superfamily (MFS) profile" evidence="8">
    <location>
        <begin position="56"/>
        <end position="481"/>
    </location>
</feature>
<accession>A0A6A5TXA0</accession>
<comment type="similarity">
    <text evidence="2">Belongs to the major facilitator superfamily.</text>
</comment>
<evidence type="ECO:0000256" key="7">
    <source>
        <dbReference type="SAM" id="Phobius"/>
    </source>
</evidence>
<dbReference type="SUPFAM" id="SSF103473">
    <property type="entry name" value="MFS general substrate transporter"/>
    <property type="match status" value="1"/>
</dbReference>
<dbReference type="Proteomes" id="UP000800035">
    <property type="component" value="Unassembled WGS sequence"/>
</dbReference>
<keyword evidence="10" id="KW-1185">Reference proteome</keyword>
<dbReference type="InterPro" id="IPR020846">
    <property type="entry name" value="MFS_dom"/>
</dbReference>
<protein>
    <submittedName>
        <fullName evidence="9">MFS general substrate transporter</fullName>
    </submittedName>
</protein>
<dbReference type="AlphaFoldDB" id="A0A6A5TXA0"/>
<feature type="transmembrane region" description="Helical" evidence="7">
    <location>
        <begin position="325"/>
        <end position="347"/>
    </location>
</feature>